<dbReference type="PANTHER" id="PTHR45138:SF6">
    <property type="entry name" value="DIGUANYLATE CYCLASE DGCN"/>
    <property type="match status" value="1"/>
</dbReference>
<evidence type="ECO:0000313" key="3">
    <source>
        <dbReference type="EMBL" id="RIA78537.1"/>
    </source>
</evidence>
<dbReference type="SUPFAM" id="SSF55073">
    <property type="entry name" value="Nucleotide cyclase"/>
    <property type="match status" value="1"/>
</dbReference>
<dbReference type="Gene3D" id="3.30.70.270">
    <property type="match status" value="1"/>
</dbReference>
<dbReference type="AlphaFoldDB" id="A0A397S3L3"/>
<dbReference type="OrthoDB" id="9804955at2"/>
<accession>A0A397S3L3</accession>
<dbReference type="PROSITE" id="PS50887">
    <property type="entry name" value="GGDEF"/>
    <property type="match status" value="1"/>
</dbReference>
<dbReference type="GO" id="GO:0043709">
    <property type="term" value="P:cell adhesion involved in single-species biofilm formation"/>
    <property type="evidence" value="ECO:0007669"/>
    <property type="project" value="TreeGrafter"/>
</dbReference>
<evidence type="ECO:0000256" key="1">
    <source>
        <dbReference type="SAM" id="Phobius"/>
    </source>
</evidence>
<dbReference type="GO" id="GO:0005886">
    <property type="term" value="C:plasma membrane"/>
    <property type="evidence" value="ECO:0007669"/>
    <property type="project" value="TreeGrafter"/>
</dbReference>
<feature type="transmembrane region" description="Helical" evidence="1">
    <location>
        <begin position="141"/>
        <end position="161"/>
    </location>
</feature>
<dbReference type="GO" id="GO:0052621">
    <property type="term" value="F:diguanylate cyclase activity"/>
    <property type="evidence" value="ECO:0007669"/>
    <property type="project" value="TreeGrafter"/>
</dbReference>
<sequence length="366" mass="42945">MDVFGYILNNYTVFFELIGLLIVLFISAHIPVLMKKYTRIVALLLFLATLVSFVEAWLQTFETLNLWRFFLTATKYTLYPIIIIFVILVLSTIHDFIKLKWKLICLIPLAICIPLYYTSQWTHLIVYYTQENHYLGGPLNYLPYIIFALYFVLFFLFNIAFLKRFTARNRIMYLYIALGAMLGVILHMIRGETDDFTPIFTSALSFYFLFLYIHLACVDPLTKVMNRQSLYQDIETYPQSIDAIVSIDMNELKYLNDTYGHAKGDEALSTVSDVFIKNSHSNRIYRVGGDEFIILYRNIKEEDIKKYIEEMIEGLSNTEYSCAFGYSMRLESIDETIKCADEMMYENKKRMKEEAIENGTTLHIRD</sequence>
<dbReference type="EMBL" id="QXEV01000001">
    <property type="protein sequence ID" value="RIA78537.1"/>
    <property type="molecule type" value="Genomic_DNA"/>
</dbReference>
<dbReference type="InterPro" id="IPR050469">
    <property type="entry name" value="Diguanylate_Cyclase"/>
</dbReference>
<dbReference type="PANTHER" id="PTHR45138">
    <property type="entry name" value="REGULATORY COMPONENTS OF SENSORY TRANSDUCTION SYSTEM"/>
    <property type="match status" value="1"/>
</dbReference>
<feature type="transmembrane region" description="Helical" evidence="1">
    <location>
        <begin position="173"/>
        <end position="190"/>
    </location>
</feature>
<dbReference type="InterPro" id="IPR043128">
    <property type="entry name" value="Rev_trsase/Diguanyl_cyclase"/>
</dbReference>
<feature type="transmembrane region" description="Helical" evidence="1">
    <location>
        <begin position="12"/>
        <end position="33"/>
    </location>
</feature>
<dbReference type="CDD" id="cd01949">
    <property type="entry name" value="GGDEF"/>
    <property type="match status" value="1"/>
</dbReference>
<dbReference type="Pfam" id="PF00990">
    <property type="entry name" value="GGDEF"/>
    <property type="match status" value="1"/>
</dbReference>
<dbReference type="SMART" id="SM00267">
    <property type="entry name" value="GGDEF"/>
    <property type="match status" value="1"/>
</dbReference>
<feature type="transmembrane region" description="Helical" evidence="1">
    <location>
        <begin position="104"/>
        <end position="129"/>
    </location>
</feature>
<keyword evidence="1" id="KW-1133">Transmembrane helix</keyword>
<dbReference type="InterPro" id="IPR029787">
    <property type="entry name" value="Nucleotide_cyclase"/>
</dbReference>
<comment type="caution">
    <text evidence="3">The sequence shown here is derived from an EMBL/GenBank/DDBJ whole genome shotgun (WGS) entry which is preliminary data.</text>
</comment>
<feature type="transmembrane region" description="Helical" evidence="1">
    <location>
        <begin position="78"/>
        <end position="97"/>
    </location>
</feature>
<proteinExistence type="predicted"/>
<protein>
    <submittedName>
        <fullName evidence="3">Diguanylate cyclase (GGDEF)-like protein</fullName>
    </submittedName>
</protein>
<dbReference type="Proteomes" id="UP000266506">
    <property type="component" value="Unassembled WGS sequence"/>
</dbReference>
<keyword evidence="1" id="KW-0812">Transmembrane</keyword>
<evidence type="ECO:0000313" key="4">
    <source>
        <dbReference type="Proteomes" id="UP000266506"/>
    </source>
</evidence>
<reference evidence="3 4" key="1">
    <citation type="submission" date="2018-08" db="EMBL/GenBank/DDBJ databases">
        <title>Genomic Encyclopedia of Archaeal and Bacterial Type Strains, Phase II (KMG-II): from individual species to whole genera.</title>
        <authorList>
            <person name="Goeker M."/>
        </authorList>
    </citation>
    <scope>NUCLEOTIDE SEQUENCE [LARGE SCALE GENOMIC DNA]</scope>
    <source>
        <strain evidence="3 4">ATCC 27112</strain>
    </source>
</reference>
<gene>
    <name evidence="3" type="ORF">EI71_00098</name>
</gene>
<name>A0A397S3L3_9MOLU</name>
<dbReference type="InParanoid" id="A0A397S3L3"/>
<organism evidence="3 4">
    <name type="scientific">Anaeroplasma bactoclasticum</name>
    <dbReference type="NCBI Taxonomy" id="2088"/>
    <lineage>
        <taxon>Bacteria</taxon>
        <taxon>Bacillati</taxon>
        <taxon>Mycoplasmatota</taxon>
        <taxon>Mollicutes</taxon>
        <taxon>Anaeroplasmatales</taxon>
        <taxon>Anaeroplasmataceae</taxon>
        <taxon>Anaeroplasma</taxon>
    </lineage>
</organism>
<evidence type="ECO:0000259" key="2">
    <source>
        <dbReference type="PROSITE" id="PS50887"/>
    </source>
</evidence>
<keyword evidence="4" id="KW-1185">Reference proteome</keyword>
<dbReference type="RefSeq" id="WP_119015281.1">
    <property type="nucleotide sequence ID" value="NZ_QXEV01000001.1"/>
</dbReference>
<feature type="transmembrane region" description="Helical" evidence="1">
    <location>
        <begin position="196"/>
        <end position="218"/>
    </location>
</feature>
<feature type="transmembrane region" description="Helical" evidence="1">
    <location>
        <begin position="40"/>
        <end position="58"/>
    </location>
</feature>
<feature type="domain" description="GGDEF" evidence="2">
    <location>
        <begin position="240"/>
        <end position="366"/>
    </location>
</feature>
<dbReference type="GO" id="GO:1902201">
    <property type="term" value="P:negative regulation of bacterial-type flagellum-dependent cell motility"/>
    <property type="evidence" value="ECO:0007669"/>
    <property type="project" value="TreeGrafter"/>
</dbReference>
<keyword evidence="1" id="KW-0472">Membrane</keyword>
<dbReference type="NCBIfam" id="TIGR00254">
    <property type="entry name" value="GGDEF"/>
    <property type="match status" value="1"/>
</dbReference>
<dbReference type="InterPro" id="IPR000160">
    <property type="entry name" value="GGDEF_dom"/>
</dbReference>